<evidence type="ECO:0000256" key="1">
    <source>
        <dbReference type="SAM" id="MobiDB-lite"/>
    </source>
</evidence>
<evidence type="ECO:0000313" key="4">
    <source>
        <dbReference type="EMBL" id="OME66723.1"/>
    </source>
</evidence>
<protein>
    <recommendedName>
        <fullName evidence="2">Peptidase G2 IMC autoproteolytic cleavage domain-containing protein</fullName>
    </recommendedName>
</protein>
<dbReference type="Gene3D" id="2.150.10.10">
    <property type="entry name" value="Serralysin-like metalloprotease, C-terminal"/>
    <property type="match status" value="2"/>
</dbReference>
<accession>A0A1R0ZCC7</accession>
<comment type="caution">
    <text evidence="4">The sequence shown here is derived from an EMBL/GenBank/DDBJ whole genome shotgun (WGS) entry which is preliminary data.</text>
</comment>
<dbReference type="CDD" id="cd12820">
    <property type="entry name" value="LbR_YadA-like"/>
    <property type="match status" value="1"/>
</dbReference>
<keyword evidence="5" id="KW-1185">Reference proteome</keyword>
<dbReference type="Proteomes" id="UP000187425">
    <property type="component" value="Unassembled WGS sequence"/>
</dbReference>
<dbReference type="AlphaFoldDB" id="A0A1R0ZCC7"/>
<proteinExistence type="predicted"/>
<reference evidence="4 6" key="1">
    <citation type="submission" date="2016-11" db="EMBL/GenBank/DDBJ databases">
        <title>Paenibacillus species isolates.</title>
        <authorList>
            <person name="Beno S.M."/>
        </authorList>
    </citation>
    <scope>NUCLEOTIDE SEQUENCE [LARGE SCALE GENOMIC DNA]</scope>
    <source>
        <strain evidence="4 6">FSL H7-0443</strain>
        <strain evidence="3 5">FSL R5-0923</strain>
    </source>
</reference>
<evidence type="ECO:0000313" key="6">
    <source>
        <dbReference type="Proteomes" id="UP000187425"/>
    </source>
</evidence>
<dbReference type="GO" id="GO:0019867">
    <property type="term" value="C:outer membrane"/>
    <property type="evidence" value="ECO:0007669"/>
    <property type="project" value="InterPro"/>
</dbReference>
<gene>
    <name evidence="3" type="ORF">BSK51_20665</name>
    <name evidence="4" type="ORF">BSK65_22090</name>
</gene>
<feature type="domain" description="Peptidase G2 IMC autoproteolytic cleavage" evidence="2">
    <location>
        <begin position="263"/>
        <end position="447"/>
    </location>
</feature>
<dbReference type="Pfam" id="PF11962">
    <property type="entry name" value="Peptidase_G2"/>
    <property type="match status" value="1"/>
</dbReference>
<sequence>MESIASGIGSHAEGSRTTATGGAAHAEGFLTEASEDAAHAEGIESIASGVGSHAEGNFTAATKTAAHAEGFSTQANDSAAHAEGIGSIADGFGSHAEGNSTTAIGSASHAEGRRTRAANDSAHAEGMDSIASGPSSHAEGQGTEASGLNSHAEGFRTRATNNMTHAEGAINVASGPISHAEGQLNTANGNISHVEGSNNTAGGAVSHVEGQQNISVADLSHVEGLNNVANHFGSHIMGTNGATRFPLSWHLANGLVVGPTLNAAVLQGSTGNLFLDGAVISPAAADYAEMFETSDGLPIDVGYFVTFHGEGEMIRKATAEDEYILGVVSATPAMIADASDLRWHDLFLKDEWGRIQYHEVVIPELKEPDGTVTRLAFTKSEPVLNPAWDPTAEYVSRLDRPEWVPVGIVGKLRVRDDGTCSPGGYCFPNAQGIGTVSTTGFRVMKRTGPNQVLIFINEAWSKK</sequence>
<dbReference type="EMBL" id="MPTW01000014">
    <property type="protein sequence ID" value="OME66723.1"/>
    <property type="molecule type" value="Genomic_DNA"/>
</dbReference>
<dbReference type="InterPro" id="IPR011049">
    <property type="entry name" value="Serralysin-like_metalloprot_C"/>
</dbReference>
<dbReference type="Proteomes" id="UP000187313">
    <property type="component" value="Unassembled WGS sequence"/>
</dbReference>
<evidence type="ECO:0000259" key="2">
    <source>
        <dbReference type="Pfam" id="PF11962"/>
    </source>
</evidence>
<dbReference type="SUPFAM" id="SSF101967">
    <property type="entry name" value="Adhesin YadA, collagen-binding domain"/>
    <property type="match status" value="3"/>
</dbReference>
<name>A0A1R0ZCC7_9BACL</name>
<evidence type="ECO:0000313" key="3">
    <source>
        <dbReference type="EMBL" id="OMD49039.1"/>
    </source>
</evidence>
<dbReference type="InterPro" id="IPR021865">
    <property type="entry name" value="Peptidase_G2"/>
</dbReference>
<dbReference type="Gene3D" id="2.40.300.10">
    <property type="entry name" value="Head decoration protein D"/>
    <property type="match status" value="1"/>
</dbReference>
<feature type="region of interest" description="Disordered" evidence="1">
    <location>
        <begin position="1"/>
        <end position="21"/>
    </location>
</feature>
<evidence type="ECO:0000313" key="5">
    <source>
        <dbReference type="Proteomes" id="UP000187313"/>
    </source>
</evidence>
<dbReference type="Gene3D" id="4.10.80.40">
    <property type="entry name" value="succinate dehydrogenase protein domain"/>
    <property type="match status" value="1"/>
</dbReference>
<dbReference type="EMBL" id="MPTD01000014">
    <property type="protein sequence ID" value="OMD49039.1"/>
    <property type="molecule type" value="Genomic_DNA"/>
</dbReference>
<organism evidence="4 6">
    <name type="scientific">Paenibacillus odorifer</name>
    <dbReference type="NCBI Taxonomy" id="189426"/>
    <lineage>
        <taxon>Bacteria</taxon>
        <taxon>Bacillati</taxon>
        <taxon>Bacillota</taxon>
        <taxon>Bacilli</taxon>
        <taxon>Bacillales</taxon>
        <taxon>Paenibacillaceae</taxon>
        <taxon>Paenibacillus</taxon>
    </lineage>
</organism>
<feature type="region of interest" description="Disordered" evidence="1">
    <location>
        <begin position="90"/>
        <end position="150"/>
    </location>
</feature>